<reference evidence="1" key="1">
    <citation type="journal article" date="2014" name="Genome Announc.">
        <title>Genome sequence of the yeast Cyberlindnera fabianii (Hansenula fabianii).</title>
        <authorList>
            <person name="Freel K.C."/>
            <person name="Sarilar V."/>
            <person name="Neuveglise C."/>
            <person name="Devillers H."/>
            <person name="Friedrich A."/>
            <person name="Schacherer J."/>
        </authorList>
    </citation>
    <scope>NUCLEOTIDE SEQUENCE</scope>
    <source>
        <strain evidence="1">YJS4271</strain>
    </source>
</reference>
<dbReference type="EMBL" id="LK052899">
    <property type="protein sequence ID" value="CDR44239.1"/>
    <property type="molecule type" value="Genomic_DNA"/>
</dbReference>
<reference evidence="2" key="3">
    <citation type="submission" date="2017-01" db="EMBL/GenBank/DDBJ databases">
        <authorList>
            <person name="Mah S.A."/>
            <person name="Swanson W.J."/>
            <person name="Moy G.W."/>
            <person name="Vacquier V.D."/>
        </authorList>
    </citation>
    <scope>NUCLEOTIDE SEQUENCE [LARGE SCALE GENOMIC DNA]</scope>
    <source>
        <strain evidence="2">65</strain>
    </source>
</reference>
<reference evidence="3" key="2">
    <citation type="journal article" date="2017" name="Genome Announc.">
        <title>Genome sequences of Cyberlindnera fabianii 65, Pichia kudriavzevii 129, and Saccharomyces cerevisiae 131 isolated from fermented masau fruits in Zimbabwe.</title>
        <authorList>
            <person name="van Rijswijck I.M.H."/>
            <person name="Derks M.F.L."/>
            <person name="Abee T."/>
            <person name="de Ridder D."/>
            <person name="Smid E.J."/>
        </authorList>
    </citation>
    <scope>NUCLEOTIDE SEQUENCE [LARGE SCALE GENOMIC DNA]</scope>
    <source>
        <strain evidence="3">65</strain>
    </source>
</reference>
<dbReference type="GO" id="GO:0005737">
    <property type="term" value="C:cytoplasm"/>
    <property type="evidence" value="ECO:0007669"/>
    <property type="project" value="TreeGrafter"/>
</dbReference>
<dbReference type="PANTHER" id="PTHR28110:SF1">
    <property type="entry name" value="TRANSMEMBRANE PROTEIN"/>
    <property type="match status" value="1"/>
</dbReference>
<accession>A0A061B423</accession>
<name>A0A061B423_CYBFA</name>
<dbReference type="VEuPathDB" id="FungiDB:BON22_3981"/>
<proteinExistence type="predicted"/>
<dbReference type="InterPro" id="IPR055323">
    <property type="entry name" value="C57A10.07/YOR238W"/>
</dbReference>
<keyword evidence="3" id="KW-1185">Reference proteome</keyword>
<dbReference type="OrthoDB" id="4347at2759"/>
<evidence type="ECO:0000313" key="3">
    <source>
        <dbReference type="Proteomes" id="UP000189513"/>
    </source>
</evidence>
<sequence length="246" mass="28084">MTTPTHMIMVPGHGIWKFTGLGDASSDWFLESFQLEGHDHLAFKHHITTAFTELEKDPKSLIVFSGGQTKEAAGPLSEAQSYWFLARAMGLIDAKNVGRVHTEEYARDSFENVLFSLARFKEITGAYPERITIPGFEFKRHRFLKLHFPALKYPVEKVNYIGNAPTPDYQYRSVELKKYFDDLASAEYKHAVVAFEKDPLGNGSVLGEKKAKRNPFKRQHPYAYTNPQLAAFFTDITNFESVQVPW</sequence>
<organism evidence="1">
    <name type="scientific">Cyberlindnera fabianii</name>
    <name type="common">Yeast</name>
    <name type="synonym">Hansenula fabianii</name>
    <dbReference type="NCBI Taxonomy" id="36022"/>
    <lineage>
        <taxon>Eukaryota</taxon>
        <taxon>Fungi</taxon>
        <taxon>Dikarya</taxon>
        <taxon>Ascomycota</taxon>
        <taxon>Saccharomycotina</taxon>
        <taxon>Saccharomycetes</taxon>
        <taxon>Phaffomycetales</taxon>
        <taxon>Phaffomycetaceae</taxon>
        <taxon>Cyberlindnera</taxon>
    </lineage>
</organism>
<evidence type="ECO:0000313" key="1">
    <source>
        <dbReference type="EMBL" id="CDR44239.1"/>
    </source>
</evidence>
<dbReference type="AlphaFoldDB" id="A0A061B423"/>
<dbReference type="PANTHER" id="PTHR28110">
    <property type="entry name" value="TRANSMEMBRANE PROTEIN"/>
    <property type="match status" value="1"/>
</dbReference>
<dbReference type="OMA" id="DLYGCHG"/>
<gene>
    <name evidence="2" type="ORF">BON22_3981</name>
    <name evidence="1" type="ORF">CYFA0S_14e01178g</name>
</gene>
<evidence type="ECO:0000313" key="2">
    <source>
        <dbReference type="EMBL" id="ONH66227.1"/>
    </source>
</evidence>
<protein>
    <submittedName>
        <fullName evidence="1">CYFA0S14e01178g1_1</fullName>
    </submittedName>
</protein>
<dbReference type="Proteomes" id="UP000189513">
    <property type="component" value="Unassembled WGS sequence"/>
</dbReference>
<dbReference type="EMBL" id="MPUK01000008">
    <property type="protein sequence ID" value="ONH66227.1"/>
    <property type="molecule type" value="Genomic_DNA"/>
</dbReference>